<reference evidence="8 9" key="2">
    <citation type="journal article" date="2016" name="Int. J. Syst. Evol. Microbiol.">
        <title>Bacillus gobiensis sp. nov., isolated from a soil sample.</title>
        <authorList>
            <person name="Liu B."/>
            <person name="Liu G.H."/>
            <person name="Cetin S."/>
            <person name="Schumann P."/>
            <person name="Pan Z.Z."/>
            <person name="Chen Q.Q."/>
        </authorList>
    </citation>
    <scope>NUCLEOTIDE SEQUENCE [LARGE SCALE GENOMIC DNA]</scope>
    <source>
        <strain evidence="8 9">FJAT-4402</strain>
    </source>
</reference>
<gene>
    <name evidence="8" type="ORF">AM592_21085</name>
</gene>
<dbReference type="PATRIC" id="fig|1441095.3.peg.4669"/>
<dbReference type="GO" id="GO:0005886">
    <property type="term" value="C:plasma membrane"/>
    <property type="evidence" value="ECO:0007669"/>
    <property type="project" value="UniProtKB-SubCell"/>
</dbReference>
<keyword evidence="4 7" id="KW-0812">Transmembrane</keyword>
<evidence type="ECO:0000256" key="2">
    <source>
        <dbReference type="ARBA" id="ARBA00005262"/>
    </source>
</evidence>
<dbReference type="Pfam" id="PF02417">
    <property type="entry name" value="Chromate_transp"/>
    <property type="match status" value="1"/>
</dbReference>
<protein>
    <submittedName>
        <fullName evidence="8">Transporter</fullName>
    </submittedName>
</protein>
<keyword evidence="5 7" id="KW-1133">Transmembrane helix</keyword>
<keyword evidence="3" id="KW-1003">Cell membrane</keyword>
<reference evidence="9" key="1">
    <citation type="submission" date="2015-08" db="EMBL/GenBank/DDBJ databases">
        <title>Genome sequencing project for genomic taxonomy and phylogenomics of Bacillus-like bacteria.</title>
        <authorList>
            <person name="Liu B."/>
            <person name="Wang J."/>
            <person name="Zhu Y."/>
            <person name="Liu G."/>
            <person name="Chen Q."/>
            <person name="Chen Z."/>
            <person name="Lan J."/>
            <person name="Che J."/>
            <person name="Ge C."/>
            <person name="Shi H."/>
            <person name="Pan Z."/>
            <person name="Liu X."/>
        </authorList>
    </citation>
    <scope>NUCLEOTIDE SEQUENCE [LARGE SCALE GENOMIC DNA]</scope>
    <source>
        <strain evidence="9">FJAT-4402</strain>
    </source>
</reference>
<dbReference type="PANTHER" id="PTHR43663:SF1">
    <property type="entry name" value="CHROMATE TRANSPORTER"/>
    <property type="match status" value="1"/>
</dbReference>
<sequence>MIYWHLFLAFFVPGIVGYGGGPPSIPLIQYEVVDHYEWMTNSEFANTLALGNALPGPIATKMAGYIGYEIGGVPGAAVALFATIAPSLIVMIVLMGILLKFKNSPRIKKMTGMIKPTIAILLVMMCYEFVTGAWEKAGLWHTLFLLASSYLLLERFKVHPAFVIVLTLGYGAFLL</sequence>
<dbReference type="AlphaFoldDB" id="A0A0M4G1X3"/>
<dbReference type="EMBL" id="CP012600">
    <property type="protein sequence ID" value="ALC84363.1"/>
    <property type="molecule type" value="Genomic_DNA"/>
</dbReference>
<evidence type="ECO:0000256" key="1">
    <source>
        <dbReference type="ARBA" id="ARBA00004651"/>
    </source>
</evidence>
<evidence type="ECO:0000313" key="9">
    <source>
        <dbReference type="Proteomes" id="UP000067625"/>
    </source>
</evidence>
<feature type="transmembrane region" description="Helical" evidence="7">
    <location>
        <begin position="77"/>
        <end position="101"/>
    </location>
</feature>
<comment type="subcellular location">
    <subcellularLocation>
        <location evidence="1">Cell membrane</location>
        <topology evidence="1">Multi-pass membrane protein</topology>
    </subcellularLocation>
</comment>
<organism evidence="8 9">
    <name type="scientific">Bacillus gobiensis</name>
    <dbReference type="NCBI Taxonomy" id="1441095"/>
    <lineage>
        <taxon>Bacteria</taxon>
        <taxon>Bacillati</taxon>
        <taxon>Bacillota</taxon>
        <taxon>Bacilli</taxon>
        <taxon>Bacillales</taxon>
        <taxon>Bacillaceae</taxon>
        <taxon>Bacillus</taxon>
    </lineage>
</organism>
<evidence type="ECO:0000256" key="4">
    <source>
        <dbReference type="ARBA" id="ARBA00022692"/>
    </source>
</evidence>
<feature type="transmembrane region" description="Helical" evidence="7">
    <location>
        <begin position="158"/>
        <end position="174"/>
    </location>
</feature>
<dbReference type="GO" id="GO:0015109">
    <property type="term" value="F:chromate transmembrane transporter activity"/>
    <property type="evidence" value="ECO:0007669"/>
    <property type="project" value="InterPro"/>
</dbReference>
<evidence type="ECO:0000256" key="6">
    <source>
        <dbReference type="ARBA" id="ARBA00023136"/>
    </source>
</evidence>
<dbReference type="Proteomes" id="UP000067625">
    <property type="component" value="Chromosome"/>
</dbReference>
<accession>A0A0M4G1X3</accession>
<dbReference type="PANTHER" id="PTHR43663">
    <property type="entry name" value="CHROMATE TRANSPORT PROTEIN-RELATED"/>
    <property type="match status" value="1"/>
</dbReference>
<dbReference type="InterPro" id="IPR003370">
    <property type="entry name" value="Chromate_transpt"/>
</dbReference>
<dbReference type="RefSeq" id="WP_053606210.1">
    <property type="nucleotide sequence ID" value="NZ_CP012600.1"/>
</dbReference>
<name>A0A0M4G1X3_9BACI</name>
<dbReference type="STRING" id="1441095.AM592_21085"/>
<evidence type="ECO:0000256" key="5">
    <source>
        <dbReference type="ARBA" id="ARBA00022989"/>
    </source>
</evidence>
<keyword evidence="9" id="KW-1185">Reference proteome</keyword>
<feature type="transmembrane region" description="Helical" evidence="7">
    <location>
        <begin position="113"/>
        <end position="131"/>
    </location>
</feature>
<dbReference type="InterPro" id="IPR052518">
    <property type="entry name" value="CHR_Transporter"/>
</dbReference>
<evidence type="ECO:0000256" key="3">
    <source>
        <dbReference type="ARBA" id="ARBA00022475"/>
    </source>
</evidence>
<proteinExistence type="inferred from homology"/>
<keyword evidence="6 7" id="KW-0472">Membrane</keyword>
<evidence type="ECO:0000256" key="7">
    <source>
        <dbReference type="SAM" id="Phobius"/>
    </source>
</evidence>
<dbReference type="OrthoDB" id="9027281at2"/>
<comment type="similarity">
    <text evidence="2">Belongs to the chromate ion transporter (CHR) (TC 2.A.51) family.</text>
</comment>
<evidence type="ECO:0000313" key="8">
    <source>
        <dbReference type="EMBL" id="ALC84363.1"/>
    </source>
</evidence>